<evidence type="ECO:0000313" key="3">
    <source>
        <dbReference type="Proteomes" id="UP001283361"/>
    </source>
</evidence>
<name>A0AAE0YZV9_9GAST</name>
<evidence type="ECO:0000313" key="2">
    <source>
        <dbReference type="EMBL" id="KAK3760115.1"/>
    </source>
</evidence>
<organism evidence="2 3">
    <name type="scientific">Elysia crispata</name>
    <name type="common">lettuce slug</name>
    <dbReference type="NCBI Taxonomy" id="231223"/>
    <lineage>
        <taxon>Eukaryota</taxon>
        <taxon>Metazoa</taxon>
        <taxon>Spiralia</taxon>
        <taxon>Lophotrochozoa</taxon>
        <taxon>Mollusca</taxon>
        <taxon>Gastropoda</taxon>
        <taxon>Heterobranchia</taxon>
        <taxon>Euthyneura</taxon>
        <taxon>Panpulmonata</taxon>
        <taxon>Sacoglossa</taxon>
        <taxon>Placobranchoidea</taxon>
        <taxon>Plakobranchidae</taxon>
        <taxon>Elysia</taxon>
    </lineage>
</organism>
<accession>A0AAE0YZV9</accession>
<evidence type="ECO:0000256" key="1">
    <source>
        <dbReference type="SAM" id="MobiDB-lite"/>
    </source>
</evidence>
<dbReference type="Proteomes" id="UP001283361">
    <property type="component" value="Unassembled WGS sequence"/>
</dbReference>
<comment type="caution">
    <text evidence="2">The sequence shown here is derived from an EMBL/GenBank/DDBJ whole genome shotgun (WGS) entry which is preliminary data.</text>
</comment>
<keyword evidence="3" id="KW-1185">Reference proteome</keyword>
<gene>
    <name evidence="2" type="ORF">RRG08_056405</name>
</gene>
<dbReference type="EMBL" id="JAWDGP010005046">
    <property type="protein sequence ID" value="KAK3760115.1"/>
    <property type="molecule type" value="Genomic_DNA"/>
</dbReference>
<reference evidence="2" key="1">
    <citation type="journal article" date="2023" name="G3 (Bethesda)">
        <title>A reference genome for the long-term kleptoplast-retaining sea slug Elysia crispata morphotype clarki.</title>
        <authorList>
            <person name="Eastman K.E."/>
            <person name="Pendleton A.L."/>
            <person name="Shaikh M.A."/>
            <person name="Suttiyut T."/>
            <person name="Ogas R."/>
            <person name="Tomko P."/>
            <person name="Gavelis G."/>
            <person name="Widhalm J.R."/>
            <person name="Wisecaver J.H."/>
        </authorList>
    </citation>
    <scope>NUCLEOTIDE SEQUENCE</scope>
    <source>
        <strain evidence="2">ECLA1</strain>
    </source>
</reference>
<dbReference type="AlphaFoldDB" id="A0AAE0YZV9"/>
<sequence>MEHFFRRTSQAGKCWKSEAPPAATGENIKRYANACGYLGVSFLPLDLLGFLARRLKATSMPRRLPTESTAAGLNPYQPLGYFGWRSSPDLPWNKFESGVTPKT</sequence>
<feature type="region of interest" description="Disordered" evidence="1">
    <location>
        <begin position="1"/>
        <end position="22"/>
    </location>
</feature>
<protein>
    <submittedName>
        <fullName evidence="2">Uncharacterized protein</fullName>
    </submittedName>
</protein>
<proteinExistence type="predicted"/>